<keyword evidence="3" id="KW-1185">Reference proteome</keyword>
<dbReference type="AlphaFoldDB" id="A0A4Q5M1C2"/>
<gene>
    <name evidence="2" type="ORF">EWM59_09475</name>
</gene>
<evidence type="ECO:0000313" key="2">
    <source>
        <dbReference type="EMBL" id="RYU95845.1"/>
    </source>
</evidence>
<name>A0A4Q5M1C2_9BACT</name>
<dbReference type="OrthoDB" id="9855379at2"/>
<sequence>MRTSEQRLDFYKELFYKEVDRRKDFNNAIIIPITLLTGVFSIIFYLISAYKFSYWGVLSYGFVILLAASSLIFIICAFHTIRFYSNIDAGFQTIELPRPNEIEDYRKSLLNYHKKASEVEEVFNDWLIEQYIMSTTNYQVNNDLKANHFFQFKKYFFYGLIALFLCGILFIQNLIANRSENEEKQKFYINLKIESSLNKIDTTILADDDSLTLLLK</sequence>
<evidence type="ECO:0000313" key="3">
    <source>
        <dbReference type="Proteomes" id="UP000293162"/>
    </source>
</evidence>
<feature type="transmembrane region" description="Helical" evidence="1">
    <location>
        <begin position="25"/>
        <end position="47"/>
    </location>
</feature>
<evidence type="ECO:0000256" key="1">
    <source>
        <dbReference type="SAM" id="Phobius"/>
    </source>
</evidence>
<reference evidence="2 3" key="1">
    <citation type="submission" date="2019-02" db="EMBL/GenBank/DDBJ databases">
        <title>Bacterial novel species Emticicia sp. 17J42-9 isolated from soil.</title>
        <authorList>
            <person name="Jung H.-Y."/>
        </authorList>
    </citation>
    <scope>NUCLEOTIDE SEQUENCE [LARGE SCALE GENOMIC DNA]</scope>
    <source>
        <strain evidence="2 3">17J42-9</strain>
    </source>
</reference>
<protein>
    <submittedName>
        <fullName evidence="2">Uncharacterized protein</fullName>
    </submittedName>
</protein>
<keyword evidence="1" id="KW-1133">Transmembrane helix</keyword>
<comment type="caution">
    <text evidence="2">The sequence shown here is derived from an EMBL/GenBank/DDBJ whole genome shotgun (WGS) entry which is preliminary data.</text>
</comment>
<keyword evidence="1" id="KW-0472">Membrane</keyword>
<keyword evidence="1" id="KW-0812">Transmembrane</keyword>
<feature type="transmembrane region" description="Helical" evidence="1">
    <location>
        <begin position="53"/>
        <end position="78"/>
    </location>
</feature>
<dbReference type="EMBL" id="SEWF01000011">
    <property type="protein sequence ID" value="RYU95845.1"/>
    <property type="molecule type" value="Genomic_DNA"/>
</dbReference>
<dbReference type="RefSeq" id="WP_130020725.1">
    <property type="nucleotide sequence ID" value="NZ_SEWF01000011.1"/>
</dbReference>
<organism evidence="2 3">
    <name type="scientific">Emticicia agri</name>
    <dbReference type="NCBI Taxonomy" id="2492393"/>
    <lineage>
        <taxon>Bacteria</taxon>
        <taxon>Pseudomonadati</taxon>
        <taxon>Bacteroidota</taxon>
        <taxon>Cytophagia</taxon>
        <taxon>Cytophagales</taxon>
        <taxon>Leadbetterellaceae</taxon>
        <taxon>Emticicia</taxon>
    </lineage>
</organism>
<feature type="transmembrane region" description="Helical" evidence="1">
    <location>
        <begin position="155"/>
        <end position="175"/>
    </location>
</feature>
<accession>A0A4Q5M1C2</accession>
<proteinExistence type="predicted"/>
<dbReference type="Proteomes" id="UP000293162">
    <property type="component" value="Unassembled WGS sequence"/>
</dbReference>